<evidence type="ECO:0000256" key="2">
    <source>
        <dbReference type="ARBA" id="ARBA00022801"/>
    </source>
</evidence>
<evidence type="ECO:0000313" key="9">
    <source>
        <dbReference type="EMBL" id="CAD1479080.1"/>
    </source>
</evidence>
<comment type="caution">
    <text evidence="9">The sequence shown here is derived from an EMBL/GenBank/DDBJ whole genome shotgun (WGS) entry which is preliminary data.</text>
</comment>
<evidence type="ECO:0000313" key="10">
    <source>
        <dbReference type="Proteomes" id="UP000752696"/>
    </source>
</evidence>
<comment type="catalytic activity">
    <reaction evidence="4 5">
        <text>ATP + H2O = ADP + phosphate + H(+)</text>
        <dbReference type="Rhea" id="RHEA:13065"/>
        <dbReference type="ChEBI" id="CHEBI:15377"/>
        <dbReference type="ChEBI" id="CHEBI:15378"/>
        <dbReference type="ChEBI" id="CHEBI:30616"/>
        <dbReference type="ChEBI" id="CHEBI:43474"/>
        <dbReference type="ChEBI" id="CHEBI:456216"/>
    </reaction>
</comment>
<feature type="domain" description="ATP-dependent DNA helicase RecQ zinc-binding" evidence="8">
    <location>
        <begin position="384"/>
        <end position="431"/>
    </location>
</feature>
<protein>
    <recommendedName>
        <fullName evidence="5">ATP-dependent DNA helicase</fullName>
        <ecNumber evidence="5">5.6.2.4</ecNumber>
    </recommendedName>
</protein>
<feature type="compositionally biased region" description="Basic and acidic residues" evidence="6">
    <location>
        <begin position="733"/>
        <end position="745"/>
    </location>
</feature>
<gene>
    <name evidence="9" type="ORF">MHI_LOCUS840225</name>
</gene>
<dbReference type="GO" id="GO:0005524">
    <property type="term" value="F:ATP binding"/>
    <property type="evidence" value="ECO:0007669"/>
    <property type="project" value="UniProtKB-KW"/>
</dbReference>
<keyword evidence="5" id="KW-0547">Nucleotide-binding</keyword>
<dbReference type="GO" id="GO:0005634">
    <property type="term" value="C:nucleus"/>
    <property type="evidence" value="ECO:0007669"/>
    <property type="project" value="UniProtKB-SubCell"/>
</dbReference>
<evidence type="ECO:0000256" key="4">
    <source>
        <dbReference type="ARBA" id="ARBA00049360"/>
    </source>
</evidence>
<dbReference type="InterPro" id="IPR004589">
    <property type="entry name" value="DNA_helicase_ATP-dep_RecQ"/>
</dbReference>
<dbReference type="GO" id="GO:0005694">
    <property type="term" value="C:chromosome"/>
    <property type="evidence" value="ECO:0007669"/>
    <property type="project" value="TreeGrafter"/>
</dbReference>
<evidence type="ECO:0000256" key="1">
    <source>
        <dbReference type="ARBA" id="ARBA00005446"/>
    </source>
</evidence>
<accession>A0A6V7HHK4</accession>
<evidence type="ECO:0000256" key="5">
    <source>
        <dbReference type="RuleBase" id="RU364117"/>
    </source>
</evidence>
<dbReference type="InterPro" id="IPR027417">
    <property type="entry name" value="P-loop_NTPase"/>
</dbReference>
<evidence type="ECO:0000256" key="3">
    <source>
        <dbReference type="ARBA" id="ARBA00022806"/>
    </source>
</evidence>
<comment type="similarity">
    <text evidence="1 5">Belongs to the helicase family. RecQ subfamily.</text>
</comment>
<evidence type="ECO:0000259" key="8">
    <source>
        <dbReference type="Pfam" id="PF16124"/>
    </source>
</evidence>
<name>A0A6V7HHK4_9HYME</name>
<dbReference type="Pfam" id="PF16124">
    <property type="entry name" value="RecQ_Zn_bind"/>
    <property type="match status" value="1"/>
</dbReference>
<feature type="region of interest" description="Disordered" evidence="6">
    <location>
        <begin position="713"/>
        <end position="745"/>
    </location>
</feature>
<dbReference type="PANTHER" id="PTHR13710">
    <property type="entry name" value="DNA HELICASE RECQ FAMILY MEMBER"/>
    <property type="match status" value="1"/>
</dbReference>
<dbReference type="GO" id="GO:0016787">
    <property type="term" value="F:hydrolase activity"/>
    <property type="evidence" value="ECO:0007669"/>
    <property type="project" value="UniProtKB-KW"/>
</dbReference>
<evidence type="ECO:0000259" key="7">
    <source>
        <dbReference type="Pfam" id="PF00270"/>
    </source>
</evidence>
<keyword evidence="5" id="KW-0539">Nucleus</keyword>
<dbReference type="SUPFAM" id="SSF52540">
    <property type="entry name" value="P-loop containing nucleoside triphosphate hydrolases"/>
    <property type="match status" value="2"/>
</dbReference>
<keyword evidence="10" id="KW-1185">Reference proteome</keyword>
<dbReference type="OrthoDB" id="10261556at2759"/>
<dbReference type="GO" id="GO:0005737">
    <property type="term" value="C:cytoplasm"/>
    <property type="evidence" value="ECO:0007669"/>
    <property type="project" value="TreeGrafter"/>
</dbReference>
<dbReference type="GO" id="GO:0003676">
    <property type="term" value="F:nucleic acid binding"/>
    <property type="evidence" value="ECO:0007669"/>
    <property type="project" value="InterPro"/>
</dbReference>
<dbReference type="GO" id="GO:0009378">
    <property type="term" value="F:four-way junction helicase activity"/>
    <property type="evidence" value="ECO:0007669"/>
    <property type="project" value="TreeGrafter"/>
</dbReference>
<keyword evidence="5" id="KW-0067">ATP-binding</keyword>
<keyword evidence="3 5" id="KW-0347">Helicase</keyword>
<reference evidence="9" key="1">
    <citation type="submission" date="2020-07" db="EMBL/GenBank/DDBJ databases">
        <authorList>
            <person name="Nazaruddin N."/>
        </authorList>
    </citation>
    <scope>NUCLEOTIDE SEQUENCE</scope>
</reference>
<feature type="domain" description="DEAD/DEAH-box helicase" evidence="7">
    <location>
        <begin position="25"/>
        <end position="199"/>
    </location>
</feature>
<comment type="subcellular location">
    <subcellularLocation>
        <location evidence="5">Nucleus</location>
    </subcellularLocation>
</comment>
<keyword evidence="2 5" id="KW-0378">Hydrolase</keyword>
<dbReference type="Gene3D" id="3.40.50.300">
    <property type="entry name" value="P-loop containing nucleotide triphosphate hydrolases"/>
    <property type="match status" value="2"/>
</dbReference>
<dbReference type="GO" id="GO:0043138">
    <property type="term" value="F:3'-5' DNA helicase activity"/>
    <property type="evidence" value="ECO:0007669"/>
    <property type="project" value="UniProtKB-EC"/>
</dbReference>
<comment type="catalytic activity">
    <reaction evidence="5">
        <text>Couples ATP hydrolysis with the unwinding of duplex DNA by translocating in the 3'-5' direction.</text>
        <dbReference type="EC" id="5.6.2.4"/>
    </reaction>
</comment>
<proteinExistence type="inferred from homology"/>
<dbReference type="InterPro" id="IPR011545">
    <property type="entry name" value="DEAD/DEAH_box_helicase_dom"/>
</dbReference>
<evidence type="ECO:0000256" key="6">
    <source>
        <dbReference type="SAM" id="MobiDB-lite"/>
    </source>
</evidence>
<dbReference type="InterPro" id="IPR032284">
    <property type="entry name" value="RecQ_Zn-bd"/>
</dbReference>
<dbReference type="PANTHER" id="PTHR13710:SF152">
    <property type="entry name" value="ATP-DEPENDENT DNA HELICASE Q5"/>
    <property type="match status" value="1"/>
</dbReference>
<sequence length="769" mass="89022">MKLVQMKDCKSVLKNVFGYENFKSKIQEKAVIAICTGVRYVFISMPPGFGRSLCYQLPVFLQKGIGIIFSPKLSFIKKEVDFLKSKCINVGLLSKNTKISERDNVLNDLTSEYPKIVLLYVTLEMSNISNFRNRNCQQELLVLLKKRNLLSHIVFNETHCLSEWGYDYKPGYKDINISFRNKVLEHVPKIAVTTTVTNKVTIDICKFLTSEQVKIFKIPVQKINVHFDVWFVDILYDPIDHLKKFITSVLSLFDLSNKTHKGFGIIYCREVSTVELLQKKLKDLGISTLVYHHKLKNSIQRRTENEWISEKIRVIITTYNYGFIYKKKIRCIVHWTIPENIAKYYRECAQTHLENNHAYCRIYFSTEEHSSVKLSIKNHKVINDLEHTQIRLNEYNKFVSYCLSMMCRHTTISRYFGHIMPPCKTNCDVCKDEETAMIRTHKFIAYSEECKGIKYNICDVNEDLKKHQQKQLEEQLDVTSKVKEVEVEEVAENSIKIERISTKVIKQSNLTAKIAEESKDSLETGHKSSESSDKKITLNRNLNSNVQFIKLNNGKQKLPAENTSLRRIDHSVDRKIKNNTENTVKPAKDYSLMIQSSKSVITQSLLNKYKLDTKAISLEPCSSQGNIYQSTKQKVITIGSCNNKNEQSSSKVLKIDDEIKMGVGEEDRALRQNSRGPIIIEDKQLDKTLRKRFIIVDTCPEKKRRKLEFENKPTIGTGINRDGGNASDSCVGRIRDDTDENSTRDDERIEYMINKYKLNKYSITLTPQK</sequence>
<dbReference type="EMBL" id="CAJDYZ010011182">
    <property type="protein sequence ID" value="CAD1479080.1"/>
    <property type="molecule type" value="Genomic_DNA"/>
</dbReference>
<dbReference type="Proteomes" id="UP000752696">
    <property type="component" value="Unassembled WGS sequence"/>
</dbReference>
<dbReference type="NCBIfam" id="TIGR00614">
    <property type="entry name" value="recQ_fam"/>
    <property type="match status" value="1"/>
</dbReference>
<dbReference type="AlphaFoldDB" id="A0A6V7HHK4"/>
<dbReference type="Pfam" id="PF00270">
    <property type="entry name" value="DEAD"/>
    <property type="match status" value="1"/>
</dbReference>
<organism evidence="9 10">
    <name type="scientific">Heterotrigona itama</name>
    <dbReference type="NCBI Taxonomy" id="395501"/>
    <lineage>
        <taxon>Eukaryota</taxon>
        <taxon>Metazoa</taxon>
        <taxon>Ecdysozoa</taxon>
        <taxon>Arthropoda</taxon>
        <taxon>Hexapoda</taxon>
        <taxon>Insecta</taxon>
        <taxon>Pterygota</taxon>
        <taxon>Neoptera</taxon>
        <taxon>Endopterygota</taxon>
        <taxon>Hymenoptera</taxon>
        <taxon>Apocrita</taxon>
        <taxon>Aculeata</taxon>
        <taxon>Apoidea</taxon>
        <taxon>Anthophila</taxon>
        <taxon>Apidae</taxon>
        <taxon>Heterotrigona</taxon>
    </lineage>
</organism>
<dbReference type="EC" id="5.6.2.4" evidence="5"/>
<feature type="non-terminal residue" evidence="9">
    <location>
        <position position="769"/>
    </location>
</feature>
<dbReference type="GO" id="GO:0000724">
    <property type="term" value="P:double-strand break repair via homologous recombination"/>
    <property type="evidence" value="ECO:0007669"/>
    <property type="project" value="TreeGrafter"/>
</dbReference>